<dbReference type="Proteomes" id="UP000257109">
    <property type="component" value="Unassembled WGS sequence"/>
</dbReference>
<evidence type="ECO:0000313" key="1">
    <source>
        <dbReference type="EMBL" id="RDX64118.1"/>
    </source>
</evidence>
<name>A0A371EDL4_MUCPR</name>
<evidence type="ECO:0000313" key="2">
    <source>
        <dbReference type="Proteomes" id="UP000257109"/>
    </source>
</evidence>
<accession>A0A371EDL4</accession>
<sequence>MHRSSSISRASGESLVDISGTALAFPSLEMADSHGLPIHHSVSDITKKETTLHDNEIII</sequence>
<dbReference type="EMBL" id="QJKJ01014550">
    <property type="protein sequence ID" value="RDX64118.1"/>
    <property type="molecule type" value="Genomic_DNA"/>
</dbReference>
<gene>
    <name evidence="1" type="ORF">CR513_57361</name>
</gene>
<feature type="non-terminal residue" evidence="1">
    <location>
        <position position="1"/>
    </location>
</feature>
<dbReference type="STRING" id="157652.A0A371EDL4"/>
<comment type="caution">
    <text evidence="1">The sequence shown here is derived from an EMBL/GenBank/DDBJ whole genome shotgun (WGS) entry which is preliminary data.</text>
</comment>
<organism evidence="1 2">
    <name type="scientific">Mucuna pruriens</name>
    <name type="common">Velvet bean</name>
    <name type="synonym">Dolichos pruriens</name>
    <dbReference type="NCBI Taxonomy" id="157652"/>
    <lineage>
        <taxon>Eukaryota</taxon>
        <taxon>Viridiplantae</taxon>
        <taxon>Streptophyta</taxon>
        <taxon>Embryophyta</taxon>
        <taxon>Tracheophyta</taxon>
        <taxon>Spermatophyta</taxon>
        <taxon>Magnoliopsida</taxon>
        <taxon>eudicotyledons</taxon>
        <taxon>Gunneridae</taxon>
        <taxon>Pentapetalae</taxon>
        <taxon>rosids</taxon>
        <taxon>fabids</taxon>
        <taxon>Fabales</taxon>
        <taxon>Fabaceae</taxon>
        <taxon>Papilionoideae</taxon>
        <taxon>50 kb inversion clade</taxon>
        <taxon>NPAAA clade</taxon>
        <taxon>indigoferoid/millettioid clade</taxon>
        <taxon>Phaseoleae</taxon>
        <taxon>Mucuna</taxon>
    </lineage>
</organism>
<dbReference type="AlphaFoldDB" id="A0A371EDL4"/>
<dbReference type="OrthoDB" id="759788at2759"/>
<protein>
    <submittedName>
        <fullName evidence="1">Uncharacterized protein</fullName>
    </submittedName>
</protein>
<keyword evidence="2" id="KW-1185">Reference proteome</keyword>
<proteinExistence type="predicted"/>
<reference evidence="1" key="1">
    <citation type="submission" date="2018-05" db="EMBL/GenBank/DDBJ databases">
        <title>Draft genome of Mucuna pruriens seed.</title>
        <authorList>
            <person name="Nnadi N.E."/>
            <person name="Vos R."/>
            <person name="Hasami M.H."/>
            <person name="Devisetty U.K."/>
            <person name="Aguiy J.C."/>
        </authorList>
    </citation>
    <scope>NUCLEOTIDE SEQUENCE [LARGE SCALE GENOMIC DNA]</scope>
    <source>
        <strain evidence="1">JCA_2017</strain>
    </source>
</reference>